<dbReference type="EMBL" id="MU393736">
    <property type="protein sequence ID" value="KAI4858533.1"/>
    <property type="molecule type" value="Genomic_DNA"/>
</dbReference>
<keyword evidence="2" id="KW-1185">Reference proteome</keyword>
<evidence type="ECO:0000313" key="2">
    <source>
        <dbReference type="Proteomes" id="UP001497700"/>
    </source>
</evidence>
<name>A0ACB9YGF2_9PEZI</name>
<comment type="caution">
    <text evidence="1">The sequence shown here is derived from an EMBL/GenBank/DDBJ whole genome shotgun (WGS) entry which is preliminary data.</text>
</comment>
<reference evidence="1 2" key="1">
    <citation type="journal article" date="2022" name="New Phytol.">
        <title>Ecological generalism drives hyperdiversity of secondary metabolite gene clusters in xylarialean endophytes.</title>
        <authorList>
            <person name="Franco M.E.E."/>
            <person name="Wisecaver J.H."/>
            <person name="Arnold A.E."/>
            <person name="Ju Y.M."/>
            <person name="Slot J.C."/>
            <person name="Ahrendt S."/>
            <person name="Moore L.P."/>
            <person name="Eastman K.E."/>
            <person name="Scott K."/>
            <person name="Konkel Z."/>
            <person name="Mondo S.J."/>
            <person name="Kuo A."/>
            <person name="Hayes R.D."/>
            <person name="Haridas S."/>
            <person name="Andreopoulos B."/>
            <person name="Riley R."/>
            <person name="LaButti K."/>
            <person name="Pangilinan J."/>
            <person name="Lipzen A."/>
            <person name="Amirebrahimi M."/>
            <person name="Yan J."/>
            <person name="Adam C."/>
            <person name="Keymanesh K."/>
            <person name="Ng V."/>
            <person name="Louie K."/>
            <person name="Northen T."/>
            <person name="Drula E."/>
            <person name="Henrissat B."/>
            <person name="Hsieh H.M."/>
            <person name="Youens-Clark K."/>
            <person name="Lutzoni F."/>
            <person name="Miadlikowska J."/>
            <person name="Eastwood D.C."/>
            <person name="Hamelin R.C."/>
            <person name="Grigoriev I.V."/>
            <person name="U'Ren J.M."/>
        </authorList>
    </citation>
    <scope>NUCLEOTIDE SEQUENCE [LARGE SCALE GENOMIC DNA]</scope>
    <source>
        <strain evidence="1 2">CBS 119005</strain>
    </source>
</reference>
<accession>A0ACB9YGF2</accession>
<dbReference type="Proteomes" id="UP001497700">
    <property type="component" value="Unassembled WGS sequence"/>
</dbReference>
<evidence type="ECO:0000313" key="1">
    <source>
        <dbReference type="EMBL" id="KAI4858533.1"/>
    </source>
</evidence>
<protein>
    <submittedName>
        <fullName evidence="1">Uncharacterized protein</fullName>
    </submittedName>
</protein>
<sequence length="757" mass="84764">MIATMEDNEELRRLLNEERRRREQAEYDAAEQRRRREAAEEIAKASLPQTLTQYLDTCHSLSLQVRVITNPSSTTQGVTTNPTGRIFPRRIIPWDDFAACQEEVWEKLWAGPSFSSNAVFPSSHQLDYVASVIHPVSSETDLRHFELETVENAVQKLVDEAYNDPLLRTRLGIRGTVTFESHTNLENHTDNIVSTSLEHTSIGGDGAGSATANVLRAFRRAVKGKGGSADQFCIYRTSDGRNVPALAIEYKAPHKLTRDEVATGLISEIQPERDVINRDGEGFAFASMSLATAVITQLFSYMIAKGIRYGYVCTGETFIFLYIPEDPSVVYYSVSVPNVDVIEDDDNRLHRTAVAQVFAFVLRALRAPPPPPSWYDRAVANLDTWAVEYDDVLSKIPKSIRKQAHSSPYKPQRWKGFIRSPIRTRSGCRPSGGTQHNKEDEHSDEDDAPPQSPSLGLYTRNREYDSTTANATGRQRRQHGQERPHHNEDSPDVNRQRIAGNTCIENRPYCSQGCLLGLARGGPIDQQCPNAADHREGHLDRSEFLRLVRTQLAKDRGPRANAAPLYMSGAIGTLFKVHLSTYGYTLVAKGVEHNYIARLRHETEVYGRLWPIQGKHVPVCLGTVDLILPYYHDGGVFEHWMILSWAGQPLLQVAKKGLVDTAVILDEVAAAFQAIHALQVLHGDAELRNVLYNTESGGAMIVDFERAVVQDRQPLGPISLNRKRKYNTLDDKSNNKDHFTAESHAIVLNMQLGLGIQ</sequence>
<gene>
    <name evidence="1" type="ORF">F4820DRAFT_442288</name>
</gene>
<proteinExistence type="predicted"/>
<organism evidence="1 2">
    <name type="scientific">Hypoxylon rubiginosum</name>
    <dbReference type="NCBI Taxonomy" id="110542"/>
    <lineage>
        <taxon>Eukaryota</taxon>
        <taxon>Fungi</taxon>
        <taxon>Dikarya</taxon>
        <taxon>Ascomycota</taxon>
        <taxon>Pezizomycotina</taxon>
        <taxon>Sordariomycetes</taxon>
        <taxon>Xylariomycetidae</taxon>
        <taxon>Xylariales</taxon>
        <taxon>Hypoxylaceae</taxon>
        <taxon>Hypoxylon</taxon>
    </lineage>
</organism>